<evidence type="ECO:0000256" key="11">
    <source>
        <dbReference type="ARBA" id="ARBA00049360"/>
    </source>
</evidence>
<feature type="compositionally biased region" description="Acidic residues" evidence="14">
    <location>
        <begin position="238"/>
        <end position="247"/>
    </location>
</feature>
<feature type="compositionally biased region" description="Acidic residues" evidence="14">
    <location>
        <begin position="177"/>
        <end position="195"/>
    </location>
</feature>
<evidence type="ECO:0000256" key="14">
    <source>
        <dbReference type="SAM" id="MobiDB-lite"/>
    </source>
</evidence>
<feature type="compositionally biased region" description="Low complexity" evidence="14">
    <location>
        <begin position="33"/>
        <end position="46"/>
    </location>
</feature>
<dbReference type="SUPFAM" id="SSF46689">
    <property type="entry name" value="Homeodomain-like"/>
    <property type="match status" value="1"/>
</dbReference>
<dbReference type="InterPro" id="IPR023779">
    <property type="entry name" value="Chromodomain_CS"/>
</dbReference>
<dbReference type="EMBL" id="JAPWDV010000002">
    <property type="protein sequence ID" value="KAJ6218687.1"/>
    <property type="molecule type" value="Genomic_DNA"/>
</dbReference>
<evidence type="ECO:0000256" key="1">
    <source>
        <dbReference type="ARBA" id="ARBA00004123"/>
    </source>
</evidence>
<dbReference type="PROSITE" id="PS51192">
    <property type="entry name" value="HELICASE_ATP_BIND_1"/>
    <property type="match status" value="1"/>
</dbReference>
<dbReference type="Gene3D" id="3.40.50.10810">
    <property type="entry name" value="Tandem AAA-ATPase domain"/>
    <property type="match status" value="1"/>
</dbReference>
<dbReference type="InterPro" id="IPR001650">
    <property type="entry name" value="Helicase_C-like"/>
</dbReference>
<dbReference type="InterPro" id="IPR023780">
    <property type="entry name" value="Chromo_domain"/>
</dbReference>
<comment type="caution">
    <text evidence="18">The sequence shown here is derived from an EMBL/GenBank/DDBJ whole genome shotgun (WGS) entry which is preliminary data.</text>
</comment>
<feature type="domain" description="Helicase ATP-binding" evidence="16">
    <location>
        <begin position="532"/>
        <end position="702"/>
    </location>
</feature>
<feature type="compositionally biased region" description="Basic and acidic residues" evidence="14">
    <location>
        <begin position="7"/>
        <end position="21"/>
    </location>
</feature>
<evidence type="ECO:0000256" key="4">
    <source>
        <dbReference type="ARBA" id="ARBA00022741"/>
    </source>
</evidence>
<evidence type="ECO:0000313" key="19">
    <source>
        <dbReference type="Proteomes" id="UP001142055"/>
    </source>
</evidence>
<evidence type="ECO:0000256" key="3">
    <source>
        <dbReference type="ARBA" id="ARBA00022737"/>
    </source>
</evidence>
<evidence type="ECO:0000256" key="9">
    <source>
        <dbReference type="ARBA" id="ARBA00023163"/>
    </source>
</evidence>
<dbReference type="GO" id="GO:0016887">
    <property type="term" value="F:ATP hydrolysis activity"/>
    <property type="evidence" value="ECO:0007669"/>
    <property type="project" value="TreeGrafter"/>
</dbReference>
<dbReference type="Gene3D" id="6.10.140.1440">
    <property type="match status" value="1"/>
</dbReference>
<dbReference type="InterPro" id="IPR038718">
    <property type="entry name" value="SNF2-like_sf"/>
</dbReference>
<evidence type="ECO:0000256" key="2">
    <source>
        <dbReference type="ARBA" id="ARBA00007025"/>
    </source>
</evidence>
<gene>
    <name evidence="18" type="ORF">RDWZM_004499</name>
</gene>
<comment type="catalytic activity">
    <reaction evidence="11">
        <text>ATP + H2O = ADP + phosphate + H(+)</text>
        <dbReference type="Rhea" id="RHEA:13065"/>
        <dbReference type="ChEBI" id="CHEBI:15377"/>
        <dbReference type="ChEBI" id="CHEBI:15378"/>
        <dbReference type="ChEBI" id="CHEBI:30616"/>
        <dbReference type="ChEBI" id="CHEBI:43474"/>
        <dbReference type="ChEBI" id="CHEBI:456216"/>
    </reaction>
</comment>
<feature type="compositionally biased region" description="Basic residues" evidence="14">
    <location>
        <begin position="1446"/>
        <end position="1457"/>
    </location>
</feature>
<feature type="region of interest" description="Disordered" evidence="14">
    <location>
        <begin position="1795"/>
        <end position="1833"/>
    </location>
</feature>
<organism evidence="18 19">
    <name type="scientific">Blomia tropicalis</name>
    <name type="common">Mite</name>
    <dbReference type="NCBI Taxonomy" id="40697"/>
    <lineage>
        <taxon>Eukaryota</taxon>
        <taxon>Metazoa</taxon>
        <taxon>Ecdysozoa</taxon>
        <taxon>Arthropoda</taxon>
        <taxon>Chelicerata</taxon>
        <taxon>Arachnida</taxon>
        <taxon>Acari</taxon>
        <taxon>Acariformes</taxon>
        <taxon>Sarcoptiformes</taxon>
        <taxon>Astigmata</taxon>
        <taxon>Glycyphagoidea</taxon>
        <taxon>Echimyopodidae</taxon>
        <taxon>Blomia</taxon>
    </lineage>
</organism>
<feature type="compositionally biased region" description="Basic and acidic residues" evidence="14">
    <location>
        <begin position="1690"/>
        <end position="1723"/>
    </location>
</feature>
<dbReference type="InterPro" id="IPR009057">
    <property type="entry name" value="Homeodomain-like_sf"/>
</dbReference>
<feature type="domain" description="Chromo" evidence="15">
    <location>
        <begin position="312"/>
        <end position="401"/>
    </location>
</feature>
<feature type="region of interest" description="Disordered" evidence="14">
    <location>
        <begin position="1232"/>
        <end position="1251"/>
    </location>
</feature>
<dbReference type="CDD" id="cd18666">
    <property type="entry name" value="CD1_tandem_CHD1-2_like"/>
    <property type="match status" value="1"/>
</dbReference>
<feature type="compositionally biased region" description="Basic residues" evidence="14">
    <location>
        <begin position="256"/>
        <end position="266"/>
    </location>
</feature>
<evidence type="ECO:0000256" key="13">
    <source>
        <dbReference type="ARBA" id="ARBA00076717"/>
    </source>
</evidence>
<dbReference type="Pfam" id="PF23588">
    <property type="entry name" value="HTH_CHD1_Hrp3"/>
    <property type="match status" value="1"/>
</dbReference>
<evidence type="ECO:0000259" key="15">
    <source>
        <dbReference type="PROSITE" id="PS50013"/>
    </source>
</evidence>
<dbReference type="PROSITE" id="PS00598">
    <property type="entry name" value="CHROMO_1"/>
    <property type="match status" value="2"/>
</dbReference>
<feature type="compositionally biased region" description="Low complexity" evidence="14">
    <location>
        <begin position="1398"/>
        <end position="1414"/>
    </location>
</feature>
<dbReference type="Proteomes" id="UP001142055">
    <property type="component" value="Chromosome 2"/>
</dbReference>
<keyword evidence="19" id="KW-1185">Reference proteome</keyword>
<dbReference type="SMART" id="SM00487">
    <property type="entry name" value="DEXDc"/>
    <property type="match status" value="1"/>
</dbReference>
<dbReference type="GO" id="GO:0034728">
    <property type="term" value="P:nucleosome organization"/>
    <property type="evidence" value="ECO:0007669"/>
    <property type="project" value="TreeGrafter"/>
</dbReference>
<dbReference type="PANTHER" id="PTHR45623:SF14">
    <property type="entry name" value="CHROMODOMAIN-HELICASE-DNA-BINDING PROTEIN 1"/>
    <property type="match status" value="1"/>
</dbReference>
<feature type="compositionally biased region" description="Low complexity" evidence="14">
    <location>
        <begin position="1738"/>
        <end position="1780"/>
    </location>
</feature>
<feature type="compositionally biased region" description="Acidic residues" evidence="14">
    <location>
        <begin position="79"/>
        <end position="97"/>
    </location>
</feature>
<feature type="region of interest" description="Disordered" evidence="14">
    <location>
        <begin position="1380"/>
        <end position="1470"/>
    </location>
</feature>
<keyword evidence="4" id="KW-0547">Nucleotide-binding</keyword>
<dbReference type="PROSITE" id="PS50013">
    <property type="entry name" value="CHROMO_2"/>
    <property type="match status" value="2"/>
</dbReference>
<keyword evidence="6" id="KW-0067">ATP-binding</keyword>
<feature type="compositionally biased region" description="Basic residues" evidence="14">
    <location>
        <begin position="200"/>
        <end position="216"/>
    </location>
</feature>
<dbReference type="InterPro" id="IPR016197">
    <property type="entry name" value="Chromo-like_dom_sf"/>
</dbReference>
<feature type="compositionally biased region" description="Basic and acidic residues" evidence="14">
    <location>
        <begin position="120"/>
        <end position="141"/>
    </location>
</feature>
<comment type="subcellular location">
    <subcellularLocation>
        <location evidence="1">Nucleus</location>
    </subcellularLocation>
</comment>
<dbReference type="PANTHER" id="PTHR45623">
    <property type="entry name" value="CHROMODOMAIN-HELICASE-DNA-BINDING PROTEIN 3-RELATED-RELATED"/>
    <property type="match status" value="1"/>
</dbReference>
<dbReference type="Gene3D" id="2.40.50.40">
    <property type="match status" value="2"/>
</dbReference>
<feature type="compositionally biased region" description="Basic and acidic residues" evidence="14">
    <location>
        <begin position="98"/>
        <end position="107"/>
    </location>
</feature>
<dbReference type="Gene3D" id="3.40.50.300">
    <property type="entry name" value="P-loop containing nucleotide triphosphate hydrolases"/>
    <property type="match status" value="1"/>
</dbReference>
<evidence type="ECO:0000256" key="7">
    <source>
        <dbReference type="ARBA" id="ARBA00023015"/>
    </source>
</evidence>
<dbReference type="InterPro" id="IPR025260">
    <property type="entry name" value="CHD1-like_C"/>
</dbReference>
<accession>A0A9Q0M722</accession>
<feature type="compositionally biased region" description="Acidic residues" evidence="14">
    <location>
        <begin position="22"/>
        <end position="32"/>
    </location>
</feature>
<feature type="region of interest" description="Disordered" evidence="14">
    <location>
        <begin position="1583"/>
        <end position="1782"/>
    </location>
</feature>
<dbReference type="InterPro" id="IPR000330">
    <property type="entry name" value="SNF2_N"/>
</dbReference>
<dbReference type="SMART" id="SM00298">
    <property type="entry name" value="CHROMO"/>
    <property type="match status" value="2"/>
</dbReference>
<evidence type="ECO:0000313" key="18">
    <source>
        <dbReference type="EMBL" id="KAJ6218687.1"/>
    </source>
</evidence>
<dbReference type="SUPFAM" id="SSF54160">
    <property type="entry name" value="Chromo domain-like"/>
    <property type="match status" value="2"/>
</dbReference>
<dbReference type="GO" id="GO:0042393">
    <property type="term" value="F:histone binding"/>
    <property type="evidence" value="ECO:0007669"/>
    <property type="project" value="TreeGrafter"/>
</dbReference>
<dbReference type="FunFam" id="3.40.50.10810:FF:000007">
    <property type="entry name" value="Chromodomain-helicase-DNA-binding protein 2 isoform 1"/>
    <property type="match status" value="1"/>
</dbReference>
<dbReference type="Pfam" id="PF00176">
    <property type="entry name" value="SNF2-rel_dom"/>
    <property type="match status" value="1"/>
</dbReference>
<feature type="compositionally biased region" description="Low complexity" evidence="14">
    <location>
        <begin position="1646"/>
        <end position="1670"/>
    </location>
</feature>
<keyword evidence="8" id="KW-0238">DNA-binding</keyword>
<keyword evidence="9" id="KW-0804">Transcription</keyword>
<dbReference type="Pfam" id="PF13907">
    <property type="entry name" value="CHD1-like_C"/>
    <property type="match status" value="1"/>
</dbReference>
<dbReference type="CDD" id="cd18793">
    <property type="entry name" value="SF2_C_SNF"/>
    <property type="match status" value="1"/>
</dbReference>
<dbReference type="FunFam" id="3.40.50.300:FF:000130">
    <property type="entry name" value="Chromodomain-helicase-DNA-binding protein 2 isoform 1"/>
    <property type="match status" value="1"/>
</dbReference>
<feature type="compositionally biased region" description="Low complexity" evidence="14">
    <location>
        <begin position="1585"/>
        <end position="1598"/>
    </location>
</feature>
<evidence type="ECO:0000259" key="17">
    <source>
        <dbReference type="PROSITE" id="PS51194"/>
    </source>
</evidence>
<keyword evidence="3" id="KW-0677">Repeat</keyword>
<feature type="domain" description="Chromo" evidence="15">
    <location>
        <begin position="426"/>
        <end position="491"/>
    </location>
</feature>
<evidence type="ECO:0000256" key="5">
    <source>
        <dbReference type="ARBA" id="ARBA00022801"/>
    </source>
</evidence>
<dbReference type="InterPro" id="IPR027417">
    <property type="entry name" value="P-loop_NTPase"/>
</dbReference>
<name>A0A9Q0M722_BLOTA</name>
<feature type="domain" description="Helicase C-terminal" evidence="17">
    <location>
        <begin position="828"/>
        <end position="979"/>
    </location>
</feature>
<feature type="region of interest" description="Disordered" evidence="14">
    <location>
        <begin position="1112"/>
        <end position="1175"/>
    </location>
</feature>
<dbReference type="Pfam" id="PF00385">
    <property type="entry name" value="Chromo"/>
    <property type="match status" value="2"/>
</dbReference>
<feature type="compositionally biased region" description="Basic and acidic residues" evidence="14">
    <location>
        <begin position="1232"/>
        <end position="1244"/>
    </location>
</feature>
<dbReference type="SUPFAM" id="SSF52540">
    <property type="entry name" value="P-loop containing nucleoside triphosphate hydrolases"/>
    <property type="match status" value="2"/>
</dbReference>
<dbReference type="GO" id="GO:0140658">
    <property type="term" value="F:ATP-dependent chromatin remodeler activity"/>
    <property type="evidence" value="ECO:0007669"/>
    <property type="project" value="TreeGrafter"/>
</dbReference>
<dbReference type="GO" id="GO:0003677">
    <property type="term" value="F:DNA binding"/>
    <property type="evidence" value="ECO:0007669"/>
    <property type="project" value="UniProtKB-KW"/>
</dbReference>
<keyword evidence="10" id="KW-0539">Nucleus</keyword>
<dbReference type="OMA" id="IDYLCKW"/>
<keyword evidence="7" id="KW-0805">Transcription regulation</keyword>
<evidence type="ECO:0000256" key="8">
    <source>
        <dbReference type="ARBA" id="ARBA00023125"/>
    </source>
</evidence>
<feature type="compositionally biased region" description="Low complexity" evidence="14">
    <location>
        <begin position="1816"/>
        <end position="1833"/>
    </location>
</feature>
<dbReference type="InterPro" id="IPR056302">
    <property type="entry name" value="CHD1-2/Hrp3_HTH"/>
</dbReference>
<dbReference type="GO" id="GO:0005634">
    <property type="term" value="C:nucleus"/>
    <property type="evidence" value="ECO:0007669"/>
    <property type="project" value="UniProtKB-SubCell"/>
</dbReference>
<feature type="compositionally biased region" description="Basic and acidic residues" evidence="14">
    <location>
        <begin position="217"/>
        <end position="233"/>
    </location>
</feature>
<proteinExistence type="inferred from homology"/>
<dbReference type="InterPro" id="IPR000953">
    <property type="entry name" value="Chromo/chromo_shadow_dom"/>
</dbReference>
<reference evidence="18" key="1">
    <citation type="submission" date="2022-12" db="EMBL/GenBank/DDBJ databases">
        <title>Genome assemblies of Blomia tropicalis.</title>
        <authorList>
            <person name="Cui Y."/>
        </authorList>
    </citation>
    <scope>NUCLEOTIDE SEQUENCE</scope>
    <source>
        <tissue evidence="18">Adult mites</tissue>
    </source>
</reference>
<feature type="region of interest" description="Disordered" evidence="14">
    <location>
        <begin position="1"/>
        <end position="271"/>
    </location>
</feature>
<dbReference type="Gene3D" id="1.10.10.60">
    <property type="entry name" value="Homeodomain-like"/>
    <property type="match status" value="1"/>
</dbReference>
<comment type="similarity">
    <text evidence="2">Belongs to the SNF2/RAD54 helicase family.</text>
</comment>
<dbReference type="Pfam" id="PF18375">
    <property type="entry name" value="CDH1_2_SANT_HL1"/>
    <property type="match status" value="1"/>
</dbReference>
<evidence type="ECO:0000256" key="6">
    <source>
        <dbReference type="ARBA" id="ARBA00022840"/>
    </source>
</evidence>
<evidence type="ECO:0000256" key="12">
    <source>
        <dbReference type="ARBA" id="ARBA00074667"/>
    </source>
</evidence>
<evidence type="ECO:0000256" key="10">
    <source>
        <dbReference type="ARBA" id="ARBA00023242"/>
    </source>
</evidence>
<feature type="compositionally biased region" description="Low complexity" evidence="14">
    <location>
        <begin position="54"/>
        <end position="64"/>
    </location>
</feature>
<dbReference type="CDD" id="cd17993">
    <property type="entry name" value="DEXHc_CHD1_2"/>
    <property type="match status" value="1"/>
</dbReference>
<dbReference type="InterPro" id="IPR049730">
    <property type="entry name" value="SNF2/RAD54-like_C"/>
</dbReference>
<dbReference type="InterPro" id="IPR040793">
    <property type="entry name" value="CDH1_2_SANT_HL1"/>
</dbReference>
<dbReference type="InterPro" id="IPR014001">
    <property type="entry name" value="Helicase_ATP-bd"/>
</dbReference>
<dbReference type="Pfam" id="PF00271">
    <property type="entry name" value="Helicase_C"/>
    <property type="match status" value="1"/>
</dbReference>
<dbReference type="GO" id="GO:0003682">
    <property type="term" value="F:chromatin binding"/>
    <property type="evidence" value="ECO:0007669"/>
    <property type="project" value="TreeGrafter"/>
</dbReference>
<dbReference type="PROSITE" id="PS51194">
    <property type="entry name" value="HELICASE_CTER"/>
    <property type="match status" value="1"/>
</dbReference>
<feature type="compositionally biased region" description="Basic and acidic residues" evidence="14">
    <location>
        <begin position="166"/>
        <end position="176"/>
    </location>
</feature>
<keyword evidence="5" id="KW-0378">Hydrolase</keyword>
<dbReference type="SMART" id="SM01176">
    <property type="entry name" value="DUF4208"/>
    <property type="match status" value="1"/>
</dbReference>
<evidence type="ECO:0000259" key="16">
    <source>
        <dbReference type="PROSITE" id="PS51192"/>
    </source>
</evidence>
<protein>
    <recommendedName>
        <fullName evidence="12">Chromodomain-helicase-DNA-binding protein 1</fullName>
    </recommendedName>
    <alternativeName>
        <fullName evidence="13">ATP-dependent helicase CHD1</fullName>
    </alternativeName>
</protein>
<feature type="compositionally biased region" description="Polar residues" evidence="14">
    <location>
        <begin position="1123"/>
        <end position="1136"/>
    </location>
</feature>
<dbReference type="GO" id="GO:0005524">
    <property type="term" value="F:ATP binding"/>
    <property type="evidence" value="ECO:0007669"/>
    <property type="project" value="UniProtKB-KW"/>
</dbReference>
<dbReference type="GO" id="GO:0000785">
    <property type="term" value="C:chromatin"/>
    <property type="evidence" value="ECO:0007669"/>
    <property type="project" value="TreeGrafter"/>
</dbReference>
<dbReference type="SMART" id="SM00490">
    <property type="entry name" value="HELICc"/>
    <property type="match status" value="1"/>
</dbReference>
<dbReference type="FunFam" id="2.40.50.40:FF:000014">
    <property type="entry name" value="Chromodomain-helicase-DNA-binding protein 2 isoform 1"/>
    <property type="match status" value="1"/>
</dbReference>
<sequence length="1833" mass="209698">MSQVDDIQVKSKSEDIGHQDLSEESDSSESSDDSSNSESGSESDSNSSDDENKSSQNSQNNQLDSGKDDDDRSNQQLDDQSDDSENNEDDDKDDDSSDSDHSKDNNRKRSKSKGNSDFTKILERFPDAIRRSSRSRREPERFQAAGINSDSDASESGRKVKRRKRKDSEDWNRHDDDGNDELDEEDENDDGSSDDDGYKRSRRTKKHSRLKKPQRTNRHDKAKPTRSRSDRYNSESSNGDDDDDDDGSRDFSTFKASRKQSSKTSRRTANAKAISYKEESDYTDVDDLMPVDNSSNAFDENGEKIPLEEEGEQIDRILEHRMGSVGATGLKTTPYQVEENGDPNDPNSEHKEMQYLVKWKNFSYIHCTWESKESLIAEKARGIKKIENYLKRDEEIKHWKKYASPEDIDYYECQEELNDQLRALHLNIERVIAHQELKTDTDQSHVEYLCKWEGLPYCECSWEDGNLISSKFPTKIEDYFVRQKSQNIPTKYCKVLKSRPKFVPMKLQPDFIGGREKLKLRDYQLDGLNWLAQSWCKDNSVILADEMGLGKTIQTISFLNYLYNAHSLYGPFLLVVPLSTLTAWQKEFDNWAPEMNVVVYVGDGVSRNMIRSYEWYHPGNGRVKFNALLTTYEILLRDKAFLSSIQWAVLGVDEAHRLKNDESFLYKFLFEFNTNHRLLITGTPLQNSLRELWALLHFIMPDRFGSWEHFEAEHNDSYNKGFSKLHSQIQQFLLRRVKKDVEKSLPAKVEQILRVEMTSIQKQYYKWILTKNYKALTKGLKGSLSSFTNIIMELKKCCNHATLVRPVDEYEHLDPLQRLIRGSGKLLLLDKLLCRLKETGHRVLIFSQMVRMLDLLGEYLSYRRFPYQRLDGSIRGEVRKQALEHFNAEGSQDFCFLLSTRAGGLGINLATADTVIIFDSDWNPQNDLQAQARAHRIGQKNQVNIYRLVTKSSVEEDIIERAKRKMVLDHLIIQRMDTSGRTIMSKKVGDIENSANKNNSTPFNKEELAAILKFGAEDLFKESEQGEGDEPQCDIDEILKRAETRDEDDVPHTLGDELLSSFKMASFNFNEEEDVNAVSTNTSLPKDKDWDDIIPEVDRLKFEEEERQKEEMKILMLPRSRTKNQTQKDGNSNGNRSESDEYDPNLKDSGSEDSDGDRPRRGRGRPVSGRKEPIRGFTEAEIRRFIKSYKKFPNPMKRLESIAIDSELQEKPLPDLQRLATELQNQCELCVRESENSKSEEGKKNNRGPSFKLGGVTVFPRTILTTQKDMEPLDEMLSSNLEERKKWILKSKVKSANWDCSWTVEDDSRLLTGVYEYGYGSWEAIKMDPNYQLMNKILPDGTDTKPQAKQLQSRVDYLLKVMNRMITANQPVIIGASGKPMKVTDSQIDTSPTKKRLNNNSNNKKLKPSDGSKSSKLKSKRKDMANDENKLISDEKRRNKKEKKDKDKKRKDKKRDKKEKSIDGDDADDGGVEMSNEMFARCKEEMRPVKKVLIAVNKLADEKKSKKEKKAFNESIRLIGAHIDRCLRSHSNDAVKSKEWRNNLWTFVSQFTSHRAKKLYKIYRHLNKNELTKSSTSIEAAIDHSSNNSQTNSINNHSPNKFTRHKDSRLDAGYSGSGYKRSYPQSGSSSSFNKFSKHSYRDYPQSSYGSNRSNSSFHSSSFQDGGSSSVSGGGGRAITWASNSSSSNRDNYRSNRSDPNYYKDYDDRRSSVRNDRSYYDRRPTGGGGFSSNRDQVNSRPLPSSSGYPSLTSSSHITSPSAASYHQPPVSVKSSYSSGGSQTLQPLQTSIVAPASQTWNSPPIPTFGPNGSSNIQSESNGSNENLGSLIIEHR</sequence>
<feature type="compositionally biased region" description="Basic and acidic residues" evidence="14">
    <location>
        <begin position="1422"/>
        <end position="1445"/>
    </location>
</feature>